<proteinExistence type="predicted"/>
<organism evidence="1 2">
    <name type="scientific">Giardia muris</name>
    <dbReference type="NCBI Taxonomy" id="5742"/>
    <lineage>
        <taxon>Eukaryota</taxon>
        <taxon>Metamonada</taxon>
        <taxon>Diplomonadida</taxon>
        <taxon>Hexamitidae</taxon>
        <taxon>Giardiinae</taxon>
        <taxon>Giardia</taxon>
    </lineage>
</organism>
<keyword evidence="2" id="KW-1185">Reference proteome</keyword>
<dbReference type="AlphaFoldDB" id="A0A4Z1SU00"/>
<gene>
    <name evidence="1" type="ORF">GMRT_11953</name>
</gene>
<reference evidence="1 2" key="1">
    <citation type="submission" date="2019-05" db="EMBL/GenBank/DDBJ databases">
        <title>The compact genome of Giardia muris reveals important steps in the evolution of intestinal protozoan parasites.</title>
        <authorList>
            <person name="Xu F."/>
            <person name="Jimenez-Gonzalez A."/>
            <person name="Einarsson E."/>
            <person name="Astvaldsson A."/>
            <person name="Peirasmaki D."/>
            <person name="Eckmann L."/>
            <person name="Andersson J.O."/>
            <person name="Svard S.G."/>
            <person name="Jerlstrom-Hultqvist J."/>
        </authorList>
    </citation>
    <scope>NUCLEOTIDE SEQUENCE [LARGE SCALE GENOMIC DNA]</scope>
    <source>
        <strain evidence="1 2">Roberts-Thomson</strain>
    </source>
</reference>
<sequence length="267" mass="30118">MGHSLTQPDCPTRDQLFTEFIGALVYSESELRDRQLLNLRRLMLMRQPDACRFDPTHLPLLYLIDEDKDGLFSLHDLMNLGYYRGVVEELTGCRSSESVSAIEAFATGLLAAQSTVDAFAEWFVQLLEHVDGTHMVGAARCVPSTTIYVLHTVLKIGAVMQESFEQFLEMFHRAGLQLGLLSLEQERMSTTSIPVVLLKVFATTLYQSFSTTFRSLRLNLDTIPEYVRPFTYSTFPLLRADFQERLEVAVKGLSELSVSDTTDLSEG</sequence>
<protein>
    <submittedName>
        <fullName evidence="1">Uncharacterized protein</fullName>
    </submittedName>
</protein>
<evidence type="ECO:0000313" key="2">
    <source>
        <dbReference type="Proteomes" id="UP000315496"/>
    </source>
</evidence>
<dbReference type="Proteomes" id="UP000315496">
    <property type="component" value="Chromosome 2"/>
</dbReference>
<evidence type="ECO:0000313" key="1">
    <source>
        <dbReference type="EMBL" id="TNJ29210.1"/>
    </source>
</evidence>
<name>A0A4Z1SU00_GIAMU</name>
<accession>A0A4Z1SU00</accession>
<dbReference type="EMBL" id="VDLU01000002">
    <property type="protein sequence ID" value="TNJ29210.1"/>
    <property type="molecule type" value="Genomic_DNA"/>
</dbReference>
<dbReference type="VEuPathDB" id="GiardiaDB:GMRT_11953"/>
<dbReference type="OrthoDB" id="10257659at2759"/>
<comment type="caution">
    <text evidence="1">The sequence shown here is derived from an EMBL/GenBank/DDBJ whole genome shotgun (WGS) entry which is preliminary data.</text>
</comment>